<dbReference type="InParanoid" id="C2KU40"/>
<accession>C2KU40</accession>
<keyword evidence="2" id="KW-1185">Reference proteome</keyword>
<dbReference type="HOGENOM" id="CLU_3313733_0_0_9"/>
<reference evidence="1 2" key="1">
    <citation type="submission" date="2009-04" db="EMBL/GenBank/DDBJ databases">
        <authorList>
            <person name="Qin X."/>
            <person name="Bachman B."/>
            <person name="Battles P."/>
            <person name="Bell A."/>
            <person name="Bess C."/>
            <person name="Bickham C."/>
            <person name="Chaboub L."/>
            <person name="Chen D."/>
            <person name="Coyle M."/>
            <person name="Deiros D.R."/>
            <person name="Dinh H."/>
            <person name="Forbes L."/>
            <person name="Fowler G."/>
            <person name="Francisco L."/>
            <person name="Fu Q."/>
            <person name="Gubbala S."/>
            <person name="Hale W."/>
            <person name="Han Y."/>
            <person name="Hemphill L."/>
            <person name="Highlander S.K."/>
            <person name="Hirani K."/>
            <person name="Hogues M."/>
            <person name="Jackson L."/>
            <person name="Jakkamsetti A."/>
            <person name="Javaid M."/>
            <person name="Jiang H."/>
            <person name="Korchina V."/>
            <person name="Kovar C."/>
            <person name="Lara F."/>
            <person name="Lee S."/>
            <person name="Mata R."/>
            <person name="Mathew T."/>
            <person name="Moen C."/>
            <person name="Morales K."/>
            <person name="Munidasa M."/>
            <person name="Nazareth L."/>
            <person name="Ngo R."/>
            <person name="Nguyen L."/>
            <person name="Okwuonu G."/>
            <person name="Ongeri F."/>
            <person name="Patil S."/>
            <person name="Petrosino J."/>
            <person name="Pham C."/>
            <person name="Pham P."/>
            <person name="Pu L.-L."/>
            <person name="Puazo M."/>
            <person name="Raj R."/>
            <person name="Reid J."/>
            <person name="Rouhana J."/>
            <person name="Saada N."/>
            <person name="Shang Y."/>
            <person name="Simmons D."/>
            <person name="Thornton R."/>
            <person name="Warren J."/>
            <person name="Weissenberger G."/>
            <person name="Zhang J."/>
            <person name="Zhang L."/>
            <person name="Zhou C."/>
            <person name="Zhu D."/>
            <person name="Muzny D."/>
            <person name="Worley K."/>
            <person name="Gibbs R."/>
        </authorList>
    </citation>
    <scope>NUCLEOTIDE SEQUENCE [LARGE SCALE GENOMIC DNA]</scope>
    <source>
        <strain evidence="1 2">F0268</strain>
    </source>
</reference>
<comment type="caution">
    <text evidence="1">The sequence shown here is derived from an EMBL/GenBank/DDBJ whole genome shotgun (WGS) entry which is preliminary data.</text>
</comment>
<proteinExistence type="predicted"/>
<dbReference type="AlphaFoldDB" id="C2KU40"/>
<evidence type="ECO:0000313" key="2">
    <source>
        <dbReference type="Proteomes" id="UP000004121"/>
    </source>
</evidence>
<name>C2KU40_9FIRM</name>
<evidence type="ECO:0000313" key="1">
    <source>
        <dbReference type="EMBL" id="EEJ52712.1"/>
    </source>
</evidence>
<organism evidence="1 2">
    <name type="scientific">Oribacterium sinus F0268</name>
    <dbReference type="NCBI Taxonomy" id="585501"/>
    <lineage>
        <taxon>Bacteria</taxon>
        <taxon>Bacillati</taxon>
        <taxon>Bacillota</taxon>
        <taxon>Clostridia</taxon>
        <taxon>Lachnospirales</taxon>
        <taxon>Lachnospiraceae</taxon>
        <taxon>Oribacterium</taxon>
    </lineage>
</organism>
<gene>
    <name evidence="1" type="ORF">HMPREF6123_0009</name>
</gene>
<dbReference type="STRING" id="585501.HMPREF6123_0009"/>
<protein>
    <submittedName>
        <fullName evidence="1">Uncharacterized protein</fullName>
    </submittedName>
</protein>
<dbReference type="EMBL" id="ACKX01000004">
    <property type="protein sequence ID" value="EEJ52712.1"/>
    <property type="molecule type" value="Genomic_DNA"/>
</dbReference>
<dbReference type="Proteomes" id="UP000004121">
    <property type="component" value="Unassembled WGS sequence"/>
</dbReference>
<sequence>MISLHILFYRTGGFPFISNALKTEKETKAALPSLFLCIL</sequence>